<dbReference type="InterPro" id="IPR036986">
    <property type="entry name" value="S4_RNA-bd_sf"/>
</dbReference>
<comment type="similarity">
    <text evidence="1 7 8">Belongs to the universal ribosomal protein uS4 family.</text>
</comment>
<evidence type="ECO:0000256" key="6">
    <source>
        <dbReference type="ARBA" id="ARBA00035254"/>
    </source>
</evidence>
<dbReference type="Gene3D" id="3.10.290.10">
    <property type="entry name" value="RNA-binding S4 domain"/>
    <property type="match status" value="1"/>
</dbReference>
<dbReference type="EMBL" id="JACYXI010000001">
    <property type="protein sequence ID" value="MBD8890361.1"/>
    <property type="molecule type" value="Genomic_DNA"/>
</dbReference>
<comment type="subunit">
    <text evidence="7">Part of the 30S ribosomal subunit. Contacts protein S5. The interaction surface between S4 and S5 is involved in control of translational fidelity.</text>
</comment>
<gene>
    <name evidence="7 12" type="primary">rpsD</name>
    <name evidence="12" type="ORF">IG616_02285</name>
</gene>
<evidence type="ECO:0000256" key="4">
    <source>
        <dbReference type="ARBA" id="ARBA00022980"/>
    </source>
</evidence>
<organism evidence="12 13">
    <name type="scientific">Roseibium litorale</name>
    <dbReference type="NCBI Taxonomy" id="2803841"/>
    <lineage>
        <taxon>Bacteria</taxon>
        <taxon>Pseudomonadati</taxon>
        <taxon>Pseudomonadota</taxon>
        <taxon>Alphaproteobacteria</taxon>
        <taxon>Hyphomicrobiales</taxon>
        <taxon>Stappiaceae</taxon>
        <taxon>Roseibium</taxon>
    </lineage>
</organism>
<dbReference type="PROSITE" id="PS50889">
    <property type="entry name" value="S4"/>
    <property type="match status" value="1"/>
</dbReference>
<dbReference type="Pfam" id="PF00163">
    <property type="entry name" value="Ribosomal_S4"/>
    <property type="match status" value="1"/>
</dbReference>
<dbReference type="InterPro" id="IPR001912">
    <property type="entry name" value="Ribosomal_uS4_N"/>
</dbReference>
<evidence type="ECO:0000256" key="2">
    <source>
        <dbReference type="ARBA" id="ARBA00022730"/>
    </source>
</evidence>
<accession>A0ABR9CHQ0</accession>
<keyword evidence="4 7" id="KW-0689">Ribosomal protein</keyword>
<comment type="function">
    <text evidence="7">With S5 and S12 plays an important role in translational accuracy.</text>
</comment>
<sequence>MSKRHSVKYKIDRRLGENIWGRPKSPVNKREYGPGQHGQRRKGKLSDFGVQLRAKQKLKGYYGDLSEKQFRAIYAEASRLRGDTGENLVGLLERRLDAIVYRSKFVPTVFAARQFVNHGHVKVNGKRVNIPSYRVRPGDVIEVREKSKQLAIVLEAVQSAERDIPDYLQVDTNKLTATFARVPALADVPYPVQMEPNLVVEFYSR</sequence>
<feature type="region of interest" description="Disordered" evidence="9">
    <location>
        <begin position="20"/>
        <end position="46"/>
    </location>
</feature>
<dbReference type="InterPro" id="IPR022801">
    <property type="entry name" value="Ribosomal_uS4"/>
</dbReference>
<evidence type="ECO:0000313" key="12">
    <source>
        <dbReference type="EMBL" id="MBD8890361.1"/>
    </source>
</evidence>
<evidence type="ECO:0000256" key="1">
    <source>
        <dbReference type="ARBA" id="ARBA00007465"/>
    </source>
</evidence>
<dbReference type="NCBIfam" id="NF003717">
    <property type="entry name" value="PRK05327.1"/>
    <property type="match status" value="1"/>
</dbReference>
<dbReference type="NCBIfam" id="TIGR01017">
    <property type="entry name" value="rpsD_bact"/>
    <property type="match status" value="1"/>
</dbReference>
<evidence type="ECO:0000256" key="9">
    <source>
        <dbReference type="SAM" id="MobiDB-lite"/>
    </source>
</evidence>
<dbReference type="HAMAP" id="MF_01306_B">
    <property type="entry name" value="Ribosomal_uS4_B"/>
    <property type="match status" value="1"/>
</dbReference>
<keyword evidence="3 7" id="KW-0694">RNA-binding</keyword>
<dbReference type="InterPro" id="IPR018079">
    <property type="entry name" value="Ribosomal_uS4_CS"/>
</dbReference>
<feature type="domain" description="RNA-binding S4" evidence="10">
    <location>
        <begin position="94"/>
        <end position="158"/>
    </location>
</feature>
<reference evidence="13" key="1">
    <citation type="submission" date="2020-09" db="EMBL/GenBank/DDBJ databases">
        <title>The genome sequence of strain Labrenzia suaedae 4C16A.</title>
        <authorList>
            <person name="Liu Y."/>
        </authorList>
    </citation>
    <scope>NUCLEOTIDE SEQUENCE [LARGE SCALE GENOMIC DNA]</scope>
    <source>
        <strain evidence="13">4C16A</strain>
    </source>
</reference>
<evidence type="ECO:0000256" key="7">
    <source>
        <dbReference type="HAMAP-Rule" id="MF_01306"/>
    </source>
</evidence>
<evidence type="ECO:0000256" key="8">
    <source>
        <dbReference type="RuleBase" id="RU003699"/>
    </source>
</evidence>
<comment type="caution">
    <text evidence="12">The sequence shown here is derived from an EMBL/GenBank/DDBJ whole genome shotgun (WGS) entry which is preliminary data.</text>
</comment>
<dbReference type="Pfam" id="PF01479">
    <property type="entry name" value="S4"/>
    <property type="match status" value="1"/>
</dbReference>
<dbReference type="RefSeq" id="WP_192145979.1">
    <property type="nucleotide sequence ID" value="NZ_JACYXI010000001.1"/>
</dbReference>
<keyword evidence="5 7" id="KW-0687">Ribonucleoprotein</keyword>
<evidence type="ECO:0000259" key="11">
    <source>
        <dbReference type="SMART" id="SM01390"/>
    </source>
</evidence>
<evidence type="ECO:0000313" key="13">
    <source>
        <dbReference type="Proteomes" id="UP000632063"/>
    </source>
</evidence>
<evidence type="ECO:0000256" key="3">
    <source>
        <dbReference type="ARBA" id="ARBA00022884"/>
    </source>
</evidence>
<protein>
    <recommendedName>
        <fullName evidence="6 7">Small ribosomal subunit protein uS4</fullName>
    </recommendedName>
</protein>
<evidence type="ECO:0000256" key="5">
    <source>
        <dbReference type="ARBA" id="ARBA00023274"/>
    </source>
</evidence>
<dbReference type="PROSITE" id="PS00632">
    <property type="entry name" value="RIBOSOMAL_S4"/>
    <property type="match status" value="1"/>
</dbReference>
<dbReference type="Gene3D" id="1.10.1050.10">
    <property type="entry name" value="Ribosomal Protein S4 Delta 41, Chain A, domain 1"/>
    <property type="match status" value="1"/>
</dbReference>
<keyword evidence="2 7" id="KW-0699">rRNA-binding</keyword>
<dbReference type="InterPro" id="IPR002942">
    <property type="entry name" value="S4_RNA-bd"/>
</dbReference>
<proteinExistence type="inferred from homology"/>
<dbReference type="SMART" id="SM00363">
    <property type="entry name" value="S4"/>
    <property type="match status" value="1"/>
</dbReference>
<comment type="function">
    <text evidence="7">One of the primary rRNA binding proteins, it binds directly to 16S rRNA where it nucleates assembly of the body of the 30S subunit.</text>
</comment>
<dbReference type="InterPro" id="IPR005709">
    <property type="entry name" value="Ribosomal_uS4_bac-type"/>
</dbReference>
<dbReference type="SUPFAM" id="SSF55174">
    <property type="entry name" value="Alpha-L RNA-binding motif"/>
    <property type="match status" value="1"/>
</dbReference>
<dbReference type="PANTHER" id="PTHR11831:SF4">
    <property type="entry name" value="SMALL RIBOSOMAL SUBUNIT PROTEIN US4M"/>
    <property type="match status" value="1"/>
</dbReference>
<dbReference type="GO" id="GO:0005840">
    <property type="term" value="C:ribosome"/>
    <property type="evidence" value="ECO:0007669"/>
    <property type="project" value="UniProtKB-KW"/>
</dbReference>
<dbReference type="CDD" id="cd00165">
    <property type="entry name" value="S4"/>
    <property type="match status" value="1"/>
</dbReference>
<reference evidence="12 13" key="2">
    <citation type="journal article" date="2021" name="Int. J. Syst. Evol. Microbiol.">
        <title>Roseibium litorale sp. nov., isolated from a tidal flat sediment and proposal for the reclassification of Labrenzia polysiphoniae as Roseibium polysiphoniae comb. nov.</title>
        <authorList>
            <person name="Liu Y."/>
            <person name="Pei T."/>
            <person name="Du J."/>
            <person name="Chao M."/>
            <person name="Deng M.R."/>
            <person name="Zhu H."/>
        </authorList>
    </citation>
    <scope>NUCLEOTIDE SEQUENCE [LARGE SCALE GENOMIC DNA]</scope>
    <source>
        <strain evidence="12 13">4C16A</strain>
    </source>
</reference>
<dbReference type="Proteomes" id="UP000632063">
    <property type="component" value="Unassembled WGS sequence"/>
</dbReference>
<name>A0ABR9CHQ0_9HYPH</name>
<dbReference type="SMART" id="SM01390">
    <property type="entry name" value="Ribosomal_S4"/>
    <property type="match status" value="1"/>
</dbReference>
<feature type="domain" description="Small ribosomal subunit protein uS4 N-terminal" evidence="11">
    <location>
        <begin position="3"/>
        <end position="93"/>
    </location>
</feature>
<keyword evidence="13" id="KW-1185">Reference proteome</keyword>
<evidence type="ECO:0000259" key="10">
    <source>
        <dbReference type="SMART" id="SM00363"/>
    </source>
</evidence>
<dbReference type="PANTHER" id="PTHR11831">
    <property type="entry name" value="30S 40S RIBOSOMAL PROTEIN"/>
    <property type="match status" value="1"/>
</dbReference>